<dbReference type="PROSITE" id="PS00151">
    <property type="entry name" value="ACYLPHOSPHATASE_2"/>
    <property type="match status" value="1"/>
</dbReference>
<evidence type="ECO:0000313" key="8">
    <source>
        <dbReference type="Proteomes" id="UP000051124"/>
    </source>
</evidence>
<evidence type="ECO:0000259" key="6">
    <source>
        <dbReference type="PROSITE" id="PS51160"/>
    </source>
</evidence>
<dbReference type="Gene3D" id="3.30.70.100">
    <property type="match status" value="1"/>
</dbReference>
<dbReference type="InterPro" id="IPR001792">
    <property type="entry name" value="Acylphosphatase-like_dom"/>
</dbReference>
<evidence type="ECO:0000256" key="5">
    <source>
        <dbReference type="RuleBase" id="RU004168"/>
    </source>
</evidence>
<gene>
    <name evidence="7" type="ORF">AMJ40_03385</name>
</gene>
<feature type="active site" evidence="4">
    <location>
        <position position="20"/>
    </location>
</feature>
<dbReference type="Pfam" id="PF00708">
    <property type="entry name" value="Acylphosphatase"/>
    <property type="match status" value="1"/>
</dbReference>
<sequence>MTLRRADILVAGLVQGVGYRFFAQRLAKQYGLTGFCRNLPDGTVEVVVEGDYGLVSDYIRELKRGPVSARVSGVEVNWSEYEGKFDDFQIRFAY</sequence>
<feature type="domain" description="Acylphosphatase-like" evidence="6">
    <location>
        <begin position="5"/>
        <end position="92"/>
    </location>
</feature>
<dbReference type="InterPro" id="IPR017968">
    <property type="entry name" value="Acylphosphatase_CS"/>
</dbReference>
<evidence type="ECO:0000256" key="2">
    <source>
        <dbReference type="ARBA" id="ARBA00012150"/>
    </source>
</evidence>
<accession>A0A0S7WK41</accession>
<name>A0A0S7WK41_UNCT6</name>
<keyword evidence="4" id="KW-0378">Hydrolase</keyword>
<dbReference type="PANTHER" id="PTHR47268">
    <property type="entry name" value="ACYLPHOSPHATASE"/>
    <property type="match status" value="1"/>
</dbReference>
<evidence type="ECO:0000256" key="1">
    <source>
        <dbReference type="ARBA" id="ARBA00005614"/>
    </source>
</evidence>
<evidence type="ECO:0000256" key="4">
    <source>
        <dbReference type="PROSITE-ProRule" id="PRU00520"/>
    </source>
</evidence>
<proteinExistence type="inferred from homology"/>
<comment type="catalytic activity">
    <reaction evidence="3 4">
        <text>an acyl phosphate + H2O = a carboxylate + phosphate + H(+)</text>
        <dbReference type="Rhea" id="RHEA:14965"/>
        <dbReference type="ChEBI" id="CHEBI:15377"/>
        <dbReference type="ChEBI" id="CHEBI:15378"/>
        <dbReference type="ChEBI" id="CHEBI:29067"/>
        <dbReference type="ChEBI" id="CHEBI:43474"/>
        <dbReference type="ChEBI" id="CHEBI:59918"/>
        <dbReference type="EC" id="3.6.1.7"/>
    </reaction>
</comment>
<dbReference type="PROSITE" id="PS51160">
    <property type="entry name" value="ACYLPHOSPHATASE_3"/>
    <property type="match status" value="1"/>
</dbReference>
<evidence type="ECO:0000256" key="3">
    <source>
        <dbReference type="ARBA" id="ARBA00047645"/>
    </source>
</evidence>
<dbReference type="SUPFAM" id="SSF54975">
    <property type="entry name" value="Acylphosphatase/BLUF domain-like"/>
    <property type="match status" value="1"/>
</dbReference>
<organism evidence="7 8">
    <name type="scientific">candidate division TA06 bacterium DG_26</name>
    <dbReference type="NCBI Taxonomy" id="1703771"/>
    <lineage>
        <taxon>Bacteria</taxon>
        <taxon>Bacteria division TA06</taxon>
    </lineage>
</organism>
<dbReference type="PANTHER" id="PTHR47268:SF4">
    <property type="entry name" value="ACYLPHOSPHATASE"/>
    <property type="match status" value="1"/>
</dbReference>
<evidence type="ECO:0000313" key="7">
    <source>
        <dbReference type="EMBL" id="KPJ50265.1"/>
    </source>
</evidence>
<comment type="similarity">
    <text evidence="1 5">Belongs to the acylphosphatase family.</text>
</comment>
<protein>
    <recommendedName>
        <fullName evidence="2 4">acylphosphatase</fullName>
        <ecNumber evidence="2 4">3.6.1.7</ecNumber>
    </recommendedName>
</protein>
<dbReference type="EMBL" id="LIZT01000026">
    <property type="protein sequence ID" value="KPJ50265.1"/>
    <property type="molecule type" value="Genomic_DNA"/>
</dbReference>
<dbReference type="InterPro" id="IPR020456">
    <property type="entry name" value="Acylphosphatase"/>
</dbReference>
<dbReference type="GO" id="GO:0003998">
    <property type="term" value="F:acylphosphatase activity"/>
    <property type="evidence" value="ECO:0007669"/>
    <property type="project" value="UniProtKB-EC"/>
</dbReference>
<dbReference type="InterPro" id="IPR036046">
    <property type="entry name" value="Acylphosphatase-like_dom_sf"/>
</dbReference>
<feature type="active site" evidence="4">
    <location>
        <position position="38"/>
    </location>
</feature>
<dbReference type="Proteomes" id="UP000051124">
    <property type="component" value="Unassembled WGS sequence"/>
</dbReference>
<comment type="caution">
    <text evidence="7">The sequence shown here is derived from an EMBL/GenBank/DDBJ whole genome shotgun (WGS) entry which is preliminary data.</text>
</comment>
<reference evidence="7 8" key="1">
    <citation type="journal article" date="2015" name="Microbiome">
        <title>Genomic resolution of linkages in carbon, nitrogen, and sulfur cycling among widespread estuary sediment bacteria.</title>
        <authorList>
            <person name="Baker B.J."/>
            <person name="Lazar C.S."/>
            <person name="Teske A.P."/>
            <person name="Dick G.J."/>
        </authorList>
    </citation>
    <scope>NUCLEOTIDE SEQUENCE [LARGE SCALE GENOMIC DNA]</scope>
    <source>
        <strain evidence="7">DG_26</strain>
    </source>
</reference>
<dbReference type="AlphaFoldDB" id="A0A0S7WK41"/>
<dbReference type="EC" id="3.6.1.7" evidence="2 4"/>